<comment type="caution">
    <text evidence="1">The sequence shown here is derived from an EMBL/GenBank/DDBJ whole genome shotgun (WGS) entry which is preliminary data.</text>
</comment>
<keyword evidence="2" id="KW-1185">Reference proteome</keyword>
<evidence type="ECO:0000313" key="2">
    <source>
        <dbReference type="Proteomes" id="UP001433508"/>
    </source>
</evidence>
<name>A0ACC3T551_LIPKO</name>
<reference evidence="2" key="1">
    <citation type="journal article" date="2024" name="Front. Bioeng. Biotechnol.">
        <title>Genome-scale model development and genomic sequencing of the oleaginous clade Lipomyces.</title>
        <authorList>
            <person name="Czajka J.J."/>
            <person name="Han Y."/>
            <person name="Kim J."/>
            <person name="Mondo S.J."/>
            <person name="Hofstad B.A."/>
            <person name="Robles A."/>
            <person name="Haridas S."/>
            <person name="Riley R."/>
            <person name="LaButti K."/>
            <person name="Pangilinan J."/>
            <person name="Andreopoulos W."/>
            <person name="Lipzen A."/>
            <person name="Yan J."/>
            <person name="Wang M."/>
            <person name="Ng V."/>
            <person name="Grigoriev I.V."/>
            <person name="Spatafora J.W."/>
            <person name="Magnuson J.K."/>
            <person name="Baker S.E."/>
            <person name="Pomraning K.R."/>
        </authorList>
    </citation>
    <scope>NUCLEOTIDE SEQUENCE [LARGE SCALE GENOMIC DNA]</scope>
    <source>
        <strain evidence="2">CBS 7786</strain>
    </source>
</reference>
<gene>
    <name evidence="1" type="ORF">V1525DRAFT_431164</name>
</gene>
<organism evidence="1 2">
    <name type="scientific">Lipomyces kononenkoae</name>
    <name type="common">Yeast</name>
    <dbReference type="NCBI Taxonomy" id="34357"/>
    <lineage>
        <taxon>Eukaryota</taxon>
        <taxon>Fungi</taxon>
        <taxon>Dikarya</taxon>
        <taxon>Ascomycota</taxon>
        <taxon>Saccharomycotina</taxon>
        <taxon>Lipomycetes</taxon>
        <taxon>Lipomycetales</taxon>
        <taxon>Lipomycetaceae</taxon>
        <taxon>Lipomyces</taxon>
    </lineage>
</organism>
<accession>A0ACC3T551</accession>
<proteinExistence type="predicted"/>
<dbReference type="Proteomes" id="UP001433508">
    <property type="component" value="Unassembled WGS sequence"/>
</dbReference>
<protein>
    <submittedName>
        <fullName evidence="1">Uncharacterized protein</fullName>
    </submittedName>
</protein>
<evidence type="ECO:0000313" key="1">
    <source>
        <dbReference type="EMBL" id="KAK9239071.1"/>
    </source>
</evidence>
<dbReference type="EMBL" id="MU971349">
    <property type="protein sequence ID" value="KAK9239071.1"/>
    <property type="molecule type" value="Genomic_DNA"/>
</dbReference>
<sequence length="534" mass="59237">MNGSRRLLSTSSITDLNSDANKIREEIRRTGPKQSAALPKSIAGLHAEAARSPPPISSTSLQTTDKGKAILLRIKTAITALSAICETKINAYPFSSVPLEFLNLHTHAWILSALLHIYPECDDASMGDNSYSEHETNFPYDSIIFDIDTALIVGGASIPLQLRRLVNEFLEALYATEEHDVNKSTGTSTDQALVSSIKNFDYFCAPEYKQCIERTYIPSLYNKIPTLASPTIASFDAYMDEILVKSTSLQPVHLTGLATTWPAFKKWNSPAYLLSVTNNGRRVVPVEIGKSYVSDSWTQGFRKFGSVLLDWLQCDSQPETAGPTTYLAQHDLLSQVDPLRGDILMPDLIHSATFAKKETSTTKMTMVNAWVGPSGTISPLHTDPHDNILVQVVGYKYIRLYSPTIPKERMYPRGMENQVGIGVDMANTSAVELERGCFGAIFGDADVLDPAASVSDVQHKSSVRETNEFDGAKFSRLRERMHNKKKYRDDYEVFGWDGGFSDCILAPGDGLFIPAGWWHYVKSLSPSFTVSFWF</sequence>